<sequence length="1051" mass="115931">MIKKIIDRPVLASVISILIVLAGLISLMRLPVTRFPDIAPPSVNVGVSYPGGNAETVAKSVLLPLEEAINGVENMTYIRSKATNSGIGSINIFFKPGTDPDIAAVNVQNSISREIGELPPEVIQEGISVVKRLSGNIMTINILATEEDSPYDETFIQSYSRINVKRELLRVEGVAQASFVGRRTYAMRVWLNPEKLALYGLVPQDVTNQINDQNFEAAPGRFGETSDEIFETIIKHKGRFSTPEEYENIVIKSNKDGSILYLRDIARVELGASNVGSDNTVNGKAAATINITQTSDSNAKEIDQKIREAMERISKNFPEGITYEISYSVRNQIDESIDQVVHTIIEACILVFIVVFIFLQDLRSTIIPAIAIPVSLIGTFFFLQLLGFSVNVLTMFALVLAIGIVVDDAIVVVEAVHHKMTHDKMPAKKATIEAMKEISTAIISITIVMAAVFVPVGFMEGPVGLFYRQFAYTLIFAILISALNALTLSPVLCALLLKPAKEYEDKSASKFSRVKHRIFTAFETGFDAFTNKYVGVVTYLLHKKWIPLSALVVLLALTVIMFRSTPSAFIPAEDDSFLTYSLTMPPGSSLHRTSGPMHQVDSILRGHAAVRSVNSISGFNVMENAPSPSFGMGYINLKPIDKRGETQEINSLISELIRDLSHIPEAEINVFARPTVQGFGEFSGLEMIIQDRVGESFTDFNKEADKFIAAVNERPEIEKAFTTFNANFPQYQMNIDYVKAKNMGVSVRDMMKSVQAYFGRLQSGDFNRFGRQYRIFVQADVQYRTEKKSLDAIFVRNNLGEMVPVNTMVTLEEVNGPEIVNRYNLFNSITVNATPAEGYSSGDALDAMEAIAAELPTNYSYEWTGMSLEEKESGFQTAIIFILSIVFVFFLLAAQYESYLLPFAVLLSIPCGLLGVFVAINLAGIDNNIYVQVSIIMLIGLLAKNAILIVEFATQKRRQGMSIFNAAVEAARLRIRPIIMTSFAFIAGLIPLMRTVGASAQGNKSVSIGAAGGMLFGVILGIFIIPTLYMVFQYLHEKTRRNSGKNNPVEA</sequence>
<reference evidence="10 11" key="1">
    <citation type="submission" date="2019-07" db="EMBL/GenBank/DDBJ databases">
        <title>Whole genome shotgun sequence of Cyclobacterium qasimii NBRC 106168.</title>
        <authorList>
            <person name="Hosoyama A."/>
            <person name="Uohara A."/>
            <person name="Ohji S."/>
            <person name="Ichikawa N."/>
        </authorList>
    </citation>
    <scope>NUCLEOTIDE SEQUENCE [LARGE SCALE GENOMIC DNA]</scope>
    <source>
        <strain evidence="10 11">NBRC 106168</strain>
    </source>
</reference>
<dbReference type="Proteomes" id="UP000321301">
    <property type="component" value="Unassembled WGS sequence"/>
</dbReference>
<evidence type="ECO:0000256" key="6">
    <source>
        <dbReference type="ARBA" id="ARBA00022692"/>
    </source>
</evidence>
<feature type="transmembrane region" description="Helical" evidence="9">
    <location>
        <begin position="874"/>
        <end position="893"/>
    </location>
</feature>
<dbReference type="SUPFAM" id="SSF82693">
    <property type="entry name" value="Multidrug efflux transporter AcrB pore domain, PN1, PN2, PC1 and PC2 subdomains"/>
    <property type="match status" value="3"/>
</dbReference>
<dbReference type="Pfam" id="PF00873">
    <property type="entry name" value="ACR_tran"/>
    <property type="match status" value="1"/>
</dbReference>
<keyword evidence="11" id="KW-1185">Reference proteome</keyword>
<keyword evidence="6 9" id="KW-0812">Transmembrane</keyword>
<dbReference type="RefSeq" id="WP_020892793.1">
    <property type="nucleotide sequence ID" value="NZ_BJYV01000004.1"/>
</dbReference>
<evidence type="ECO:0000256" key="5">
    <source>
        <dbReference type="ARBA" id="ARBA00022519"/>
    </source>
</evidence>
<comment type="subcellular location">
    <subcellularLocation>
        <location evidence="1">Cell inner membrane</location>
        <topology evidence="1">Multi-pass membrane protein</topology>
    </subcellularLocation>
</comment>
<dbReference type="EMBL" id="BJYV01000004">
    <property type="protein sequence ID" value="GEO20930.1"/>
    <property type="molecule type" value="Genomic_DNA"/>
</dbReference>
<evidence type="ECO:0000256" key="3">
    <source>
        <dbReference type="ARBA" id="ARBA00022448"/>
    </source>
</evidence>
<dbReference type="Gene3D" id="3.30.70.1320">
    <property type="entry name" value="Multidrug efflux transporter AcrB pore domain like"/>
    <property type="match status" value="1"/>
</dbReference>
<feature type="transmembrane region" description="Helical" evidence="9">
    <location>
        <begin position="545"/>
        <end position="562"/>
    </location>
</feature>
<comment type="similarity">
    <text evidence="2">Belongs to the resistance-nodulation-cell division (RND) (TC 2.A.6) family.</text>
</comment>
<dbReference type="Gene3D" id="3.30.70.1440">
    <property type="entry name" value="Multidrug efflux transporter AcrB pore domain"/>
    <property type="match status" value="1"/>
</dbReference>
<organism evidence="10 11">
    <name type="scientific">Cyclobacterium qasimii</name>
    <dbReference type="NCBI Taxonomy" id="1350429"/>
    <lineage>
        <taxon>Bacteria</taxon>
        <taxon>Pseudomonadati</taxon>
        <taxon>Bacteroidota</taxon>
        <taxon>Cytophagia</taxon>
        <taxon>Cytophagales</taxon>
        <taxon>Cyclobacteriaceae</taxon>
        <taxon>Cyclobacterium</taxon>
    </lineage>
</organism>
<keyword evidence="8 9" id="KW-0472">Membrane</keyword>
<dbReference type="FunFam" id="1.20.1640.10:FF:000001">
    <property type="entry name" value="Efflux pump membrane transporter"/>
    <property type="match status" value="1"/>
</dbReference>
<comment type="caution">
    <text evidence="10">The sequence shown here is derived from an EMBL/GenBank/DDBJ whole genome shotgun (WGS) entry which is preliminary data.</text>
</comment>
<keyword evidence="3" id="KW-0813">Transport</keyword>
<dbReference type="GO" id="GO:0009636">
    <property type="term" value="P:response to toxic substance"/>
    <property type="evidence" value="ECO:0007669"/>
    <property type="project" value="UniProtKB-ARBA"/>
</dbReference>
<dbReference type="GO" id="GO:0015562">
    <property type="term" value="F:efflux transmembrane transporter activity"/>
    <property type="evidence" value="ECO:0007669"/>
    <property type="project" value="InterPro"/>
</dbReference>
<feature type="transmembrane region" description="Helical" evidence="9">
    <location>
        <begin position="12"/>
        <end position="32"/>
    </location>
</feature>
<dbReference type="PANTHER" id="PTHR32063:SF9">
    <property type="entry name" value="SIMILAR TO MULTIDRUG RESISTANCE PROTEIN MEXB"/>
    <property type="match status" value="1"/>
</dbReference>
<name>A0A512C9S6_9BACT</name>
<evidence type="ECO:0000313" key="10">
    <source>
        <dbReference type="EMBL" id="GEO20930.1"/>
    </source>
</evidence>
<gene>
    <name evidence="10" type="ORF">CQA01_14640</name>
</gene>
<dbReference type="Gene3D" id="1.20.1640.10">
    <property type="entry name" value="Multidrug efflux transporter AcrB transmembrane domain"/>
    <property type="match status" value="2"/>
</dbReference>
<feature type="transmembrane region" description="Helical" evidence="9">
    <location>
        <begin position="366"/>
        <end position="386"/>
    </location>
</feature>
<dbReference type="SUPFAM" id="SSF82866">
    <property type="entry name" value="Multidrug efflux transporter AcrB transmembrane domain"/>
    <property type="match status" value="2"/>
</dbReference>
<keyword evidence="7 9" id="KW-1133">Transmembrane helix</keyword>
<feature type="transmembrane region" description="Helical" evidence="9">
    <location>
        <begin position="438"/>
        <end position="458"/>
    </location>
</feature>
<keyword evidence="4" id="KW-1003">Cell membrane</keyword>
<feature type="transmembrane region" description="Helical" evidence="9">
    <location>
        <begin position="929"/>
        <end position="954"/>
    </location>
</feature>
<evidence type="ECO:0000313" key="11">
    <source>
        <dbReference type="Proteomes" id="UP000321301"/>
    </source>
</evidence>
<accession>A0A512C9S6</accession>
<dbReference type="InterPro" id="IPR027463">
    <property type="entry name" value="AcrB_DN_DC_subdom"/>
</dbReference>
<dbReference type="NCBIfam" id="TIGR00915">
    <property type="entry name" value="2A0602"/>
    <property type="match status" value="1"/>
</dbReference>
<feature type="transmembrane region" description="Helical" evidence="9">
    <location>
        <begin position="470"/>
        <end position="497"/>
    </location>
</feature>
<evidence type="ECO:0000256" key="2">
    <source>
        <dbReference type="ARBA" id="ARBA00010942"/>
    </source>
</evidence>
<dbReference type="Gene3D" id="3.30.70.1430">
    <property type="entry name" value="Multidrug efflux transporter AcrB pore domain"/>
    <property type="match status" value="2"/>
</dbReference>
<dbReference type="GO" id="GO:0005886">
    <property type="term" value="C:plasma membrane"/>
    <property type="evidence" value="ECO:0007669"/>
    <property type="project" value="UniProtKB-SubCell"/>
</dbReference>
<feature type="transmembrane region" description="Helical" evidence="9">
    <location>
        <begin position="975"/>
        <end position="994"/>
    </location>
</feature>
<evidence type="ECO:0000256" key="1">
    <source>
        <dbReference type="ARBA" id="ARBA00004429"/>
    </source>
</evidence>
<evidence type="ECO:0000256" key="9">
    <source>
        <dbReference type="SAM" id="Phobius"/>
    </source>
</evidence>
<evidence type="ECO:0000256" key="4">
    <source>
        <dbReference type="ARBA" id="ARBA00022475"/>
    </source>
</evidence>
<feature type="transmembrane region" description="Helical" evidence="9">
    <location>
        <begin position="1006"/>
        <end position="1032"/>
    </location>
</feature>
<protein>
    <submittedName>
        <fullName evidence="10">Multidrug transporter AcrB</fullName>
    </submittedName>
</protein>
<dbReference type="PRINTS" id="PR00702">
    <property type="entry name" value="ACRIFLAVINRP"/>
</dbReference>
<proteinExistence type="inferred from homology"/>
<feature type="transmembrane region" description="Helical" evidence="9">
    <location>
        <begin position="340"/>
        <end position="359"/>
    </location>
</feature>
<feature type="transmembrane region" description="Helical" evidence="9">
    <location>
        <begin position="392"/>
        <end position="417"/>
    </location>
</feature>
<evidence type="ECO:0000256" key="7">
    <source>
        <dbReference type="ARBA" id="ARBA00022989"/>
    </source>
</evidence>
<dbReference type="SUPFAM" id="SSF82714">
    <property type="entry name" value="Multidrug efflux transporter AcrB TolC docking domain, DN and DC subdomains"/>
    <property type="match status" value="2"/>
</dbReference>
<dbReference type="AlphaFoldDB" id="A0A512C9S6"/>
<keyword evidence="5" id="KW-0997">Cell inner membrane</keyword>
<dbReference type="InterPro" id="IPR001036">
    <property type="entry name" value="Acrflvin-R"/>
</dbReference>
<dbReference type="GO" id="GO:0042910">
    <property type="term" value="F:xenobiotic transmembrane transporter activity"/>
    <property type="evidence" value="ECO:0007669"/>
    <property type="project" value="TreeGrafter"/>
</dbReference>
<dbReference type="InterPro" id="IPR004764">
    <property type="entry name" value="MdtF-like"/>
</dbReference>
<evidence type="ECO:0000256" key="8">
    <source>
        <dbReference type="ARBA" id="ARBA00023136"/>
    </source>
</evidence>
<dbReference type="PANTHER" id="PTHR32063">
    <property type="match status" value="1"/>
</dbReference>
<dbReference type="Gene3D" id="3.30.2090.10">
    <property type="entry name" value="Multidrug efflux transporter AcrB TolC docking domain, DN and DC subdomains"/>
    <property type="match status" value="2"/>
</dbReference>
<feature type="transmembrane region" description="Helical" evidence="9">
    <location>
        <begin position="900"/>
        <end position="923"/>
    </location>
</feature>